<dbReference type="EMBL" id="VICG01000004">
    <property type="protein sequence ID" value="KAA8572943.1"/>
    <property type="molecule type" value="Genomic_DNA"/>
</dbReference>
<evidence type="ECO:0000313" key="2">
    <source>
        <dbReference type="EMBL" id="KAA8572943.1"/>
    </source>
</evidence>
<feature type="compositionally biased region" description="Basic and acidic residues" evidence="1">
    <location>
        <begin position="1"/>
        <end position="17"/>
    </location>
</feature>
<comment type="caution">
    <text evidence="2">The sequence shown here is derived from an EMBL/GenBank/DDBJ whole genome shotgun (WGS) entry which is preliminary data.</text>
</comment>
<evidence type="ECO:0000256" key="1">
    <source>
        <dbReference type="SAM" id="MobiDB-lite"/>
    </source>
</evidence>
<accession>A0A5M9JWU8</accession>
<organism evidence="2 3">
    <name type="scientific">Monilinia fructicola</name>
    <name type="common">Brown rot fungus</name>
    <name type="synonym">Ciboria fructicola</name>
    <dbReference type="NCBI Taxonomy" id="38448"/>
    <lineage>
        <taxon>Eukaryota</taxon>
        <taxon>Fungi</taxon>
        <taxon>Dikarya</taxon>
        <taxon>Ascomycota</taxon>
        <taxon>Pezizomycotina</taxon>
        <taxon>Leotiomycetes</taxon>
        <taxon>Helotiales</taxon>
        <taxon>Sclerotiniaceae</taxon>
        <taxon>Monilinia</taxon>
    </lineage>
</organism>
<keyword evidence="3" id="KW-1185">Reference proteome</keyword>
<name>A0A5M9JWU8_MONFR</name>
<dbReference type="AlphaFoldDB" id="A0A5M9JWU8"/>
<proteinExistence type="predicted"/>
<sequence length="157" mass="17842">MRRERERGREREREREVPAGGTDNPDIPRRFHSISLPFPSLPFLPSLSEYPGCPPRLPFPHFLPVNRLHLKNPGPWKLEGAVLCSLALPNLSENPIPACDSSFTPEISLTVLLLSAVFPLSGYLRTDHLSLKRPLPFSFHHKTTTPSINFLLHDNFF</sequence>
<gene>
    <name evidence="2" type="ORF">EYC84_003493</name>
</gene>
<dbReference type="Proteomes" id="UP000322873">
    <property type="component" value="Unassembled WGS sequence"/>
</dbReference>
<evidence type="ECO:0000313" key="3">
    <source>
        <dbReference type="Proteomes" id="UP000322873"/>
    </source>
</evidence>
<protein>
    <submittedName>
        <fullName evidence="2">Uncharacterized protein</fullName>
    </submittedName>
</protein>
<feature type="region of interest" description="Disordered" evidence="1">
    <location>
        <begin position="1"/>
        <end position="27"/>
    </location>
</feature>
<reference evidence="2 3" key="1">
    <citation type="submission" date="2019-06" db="EMBL/GenBank/DDBJ databases">
        <title>Genome Sequence of the Brown Rot Fungal Pathogen Monilinia fructicola.</title>
        <authorList>
            <person name="De Miccolis Angelini R.M."/>
            <person name="Landi L."/>
            <person name="Abate D."/>
            <person name="Pollastro S."/>
            <person name="Romanazzi G."/>
            <person name="Faretra F."/>
        </authorList>
    </citation>
    <scope>NUCLEOTIDE SEQUENCE [LARGE SCALE GENOMIC DNA]</scope>
    <source>
        <strain evidence="2 3">Mfrc123</strain>
    </source>
</reference>